<comment type="caution">
    <text evidence="2">The sequence shown here is derived from an EMBL/GenBank/DDBJ whole genome shotgun (WGS) entry which is preliminary data.</text>
</comment>
<name>A0A8J2ZCS2_9PROT</name>
<dbReference type="PROSITE" id="PS51257">
    <property type="entry name" value="PROKAR_LIPOPROTEIN"/>
    <property type="match status" value="1"/>
</dbReference>
<dbReference type="AlphaFoldDB" id="A0A8J2ZCS2"/>
<evidence type="ECO:0008006" key="4">
    <source>
        <dbReference type="Google" id="ProtNLM"/>
    </source>
</evidence>
<evidence type="ECO:0000313" key="3">
    <source>
        <dbReference type="Proteomes" id="UP000597507"/>
    </source>
</evidence>
<keyword evidence="3" id="KW-1185">Reference proteome</keyword>
<evidence type="ECO:0000313" key="2">
    <source>
        <dbReference type="EMBL" id="GGG38197.1"/>
    </source>
</evidence>
<organism evidence="2 3">
    <name type="scientific">Caldovatus sediminis</name>
    <dbReference type="NCBI Taxonomy" id="2041189"/>
    <lineage>
        <taxon>Bacteria</taxon>
        <taxon>Pseudomonadati</taxon>
        <taxon>Pseudomonadota</taxon>
        <taxon>Alphaproteobacteria</taxon>
        <taxon>Acetobacterales</taxon>
        <taxon>Roseomonadaceae</taxon>
        <taxon>Caldovatus</taxon>
    </lineage>
</organism>
<keyword evidence="1" id="KW-0732">Signal</keyword>
<accession>A0A8J2ZCS2</accession>
<proteinExistence type="predicted"/>
<sequence length="325" mass="33068">MPRWQRYRRFGPILVLAGALMGAGCAAPGGGTGQAGVADSVPAAAVQLAADLADADAAVERTIGRIGEFAQRNRREAAAIAYATGGRVPPSGRAAAVAANGTAAMAAGDVLAPAFDALVLHGRRLAGLAGELPPGLPDPDPAQLRREAEQGLARYEAALRRRLPLTAAEREAGLAAVAALAVPPAEGADFADYVSERQPAVEALTVLLRAVIGADPQSGLRARLAAEREEAMRAQAALLAAARRDSSLGVLGRYALYHSAMRAEAELPPDAVLAAAVGMLSALPAAHAALASADPVAAAQRVAAFSAAVDRLEEAEWAPERAAAE</sequence>
<dbReference type="RefSeq" id="WP_188901148.1">
    <property type="nucleotide sequence ID" value="NZ_BMKS01000008.1"/>
</dbReference>
<dbReference type="Proteomes" id="UP000597507">
    <property type="component" value="Unassembled WGS sequence"/>
</dbReference>
<protein>
    <recommendedName>
        <fullName evidence="4">Lipoprotein</fullName>
    </recommendedName>
</protein>
<feature type="signal peptide" evidence="1">
    <location>
        <begin position="1"/>
        <end position="26"/>
    </location>
</feature>
<evidence type="ECO:0000256" key="1">
    <source>
        <dbReference type="SAM" id="SignalP"/>
    </source>
</evidence>
<reference evidence="2 3" key="1">
    <citation type="journal article" date="2014" name="Int. J. Syst. Evol. Microbiol.">
        <title>Complete genome sequence of Corynebacterium casei LMG S-19264T (=DSM 44701T), isolated from a smear-ripened cheese.</title>
        <authorList>
            <consortium name="US DOE Joint Genome Institute (JGI-PGF)"/>
            <person name="Walter F."/>
            <person name="Albersmeier A."/>
            <person name="Kalinowski J."/>
            <person name="Ruckert C."/>
        </authorList>
    </citation>
    <scope>NUCLEOTIDE SEQUENCE [LARGE SCALE GENOMIC DNA]</scope>
    <source>
        <strain evidence="2 3">CGMCC 1.16330</strain>
    </source>
</reference>
<feature type="chain" id="PRO_5035307185" description="Lipoprotein" evidence="1">
    <location>
        <begin position="27"/>
        <end position="325"/>
    </location>
</feature>
<gene>
    <name evidence="2" type="ORF">GCM10010964_27420</name>
</gene>
<dbReference type="EMBL" id="BMKS01000008">
    <property type="protein sequence ID" value="GGG38197.1"/>
    <property type="molecule type" value="Genomic_DNA"/>
</dbReference>